<dbReference type="PANTHER" id="PTHR28532:SF1">
    <property type="entry name" value="ORAL CANCER OVEREXPRESSED 1"/>
    <property type="match status" value="1"/>
</dbReference>
<dbReference type="FunCoup" id="G8JME9">
    <property type="interactions" value="26"/>
</dbReference>
<dbReference type="PANTHER" id="PTHR28532">
    <property type="entry name" value="GEO13458P1"/>
    <property type="match status" value="1"/>
</dbReference>
<dbReference type="EMBL" id="CP002497">
    <property type="protein sequence ID" value="AET37358.1"/>
    <property type="molecule type" value="Genomic_DNA"/>
</dbReference>
<dbReference type="eggNOG" id="KOG4595">
    <property type="taxonomic scope" value="Eukaryota"/>
</dbReference>
<dbReference type="Pfam" id="PF09811">
    <property type="entry name" value="Yae1_N"/>
    <property type="match status" value="1"/>
</dbReference>
<dbReference type="AlphaFoldDB" id="G8JME9"/>
<dbReference type="InterPro" id="IPR052436">
    <property type="entry name" value="LTO1_adapter"/>
</dbReference>
<dbReference type="Proteomes" id="UP000006790">
    <property type="component" value="Chromosome 1"/>
</dbReference>
<dbReference type="InParanoid" id="G8JME9"/>
<proteinExistence type="inferred from homology"/>
<accession>G8JME9</accession>
<evidence type="ECO:0000313" key="4">
    <source>
        <dbReference type="Proteomes" id="UP000006790"/>
    </source>
</evidence>
<evidence type="ECO:0000259" key="2">
    <source>
        <dbReference type="Pfam" id="PF09811"/>
    </source>
</evidence>
<sequence length="194" mass="22528">MSKISISININYAHGHHHYQQESNLYQTEEVNMDLDSLLNLEDQFYQEGYEEARREKLSHDLLEGRQYGLQVGFQRFAPLGQIRGICGLLLSIIDDSNIKTRIEAIVILINQIPMDNMDSSVAQYEKLMPKIRNKFRLVLMAMQKHVKQQEMNFTKLTFDDIELLIRNITGDLRAEAIHSDVNSVSIQDKSESW</sequence>
<dbReference type="GeneID" id="11469571"/>
<dbReference type="HOGENOM" id="CLU_136375_0_0_1"/>
<dbReference type="STRING" id="931890.G8JME9"/>
<organism evidence="3 4">
    <name type="scientific">Eremothecium cymbalariae (strain CBS 270.75 / DBVPG 7215 / KCTC 17166 / NRRL Y-17582)</name>
    <name type="common">Yeast</name>
    <dbReference type="NCBI Taxonomy" id="931890"/>
    <lineage>
        <taxon>Eukaryota</taxon>
        <taxon>Fungi</taxon>
        <taxon>Dikarya</taxon>
        <taxon>Ascomycota</taxon>
        <taxon>Saccharomycotina</taxon>
        <taxon>Saccharomycetes</taxon>
        <taxon>Saccharomycetales</taxon>
        <taxon>Saccharomycetaceae</taxon>
        <taxon>Eremothecium</taxon>
    </lineage>
</organism>
<evidence type="ECO:0000256" key="1">
    <source>
        <dbReference type="ARBA" id="ARBA00038090"/>
    </source>
</evidence>
<gene>
    <name evidence="3" type="ordered locus">Ecym_1103</name>
</gene>
<dbReference type="KEGG" id="erc:Ecym_1103"/>
<comment type="similarity">
    <text evidence="1">Belongs to the LTO1 family.</text>
</comment>
<evidence type="ECO:0000313" key="3">
    <source>
        <dbReference type="EMBL" id="AET37358.1"/>
    </source>
</evidence>
<dbReference type="OMA" id="INYAHGH"/>
<dbReference type="OrthoDB" id="48036at2759"/>
<protein>
    <recommendedName>
        <fullName evidence="2">Essential protein Yae1 N-terminal domain-containing protein</fullName>
    </recommendedName>
</protein>
<name>G8JME9_ERECY</name>
<dbReference type="RefSeq" id="XP_003644175.1">
    <property type="nucleotide sequence ID" value="XM_003644127.1"/>
</dbReference>
<dbReference type="InterPro" id="IPR019191">
    <property type="entry name" value="Essential_protein_Yae1_N"/>
</dbReference>
<feature type="domain" description="Essential protein Yae1 N-terminal" evidence="2">
    <location>
        <begin position="46"/>
        <end position="87"/>
    </location>
</feature>
<reference evidence="4" key="1">
    <citation type="journal article" date="2012" name="G3 (Bethesda)">
        <title>Pichia sorbitophila, an interspecies yeast hybrid reveals early steps of genome resolution following polyploidization.</title>
        <authorList>
            <person name="Leh Louis V."/>
            <person name="Despons L."/>
            <person name="Friedrich A."/>
            <person name="Martin T."/>
            <person name="Durrens P."/>
            <person name="Casaregola S."/>
            <person name="Neuveglise C."/>
            <person name="Fairhead C."/>
            <person name="Marck C."/>
            <person name="Cruz J.A."/>
            <person name="Straub M.L."/>
            <person name="Kugler V."/>
            <person name="Sacerdot C."/>
            <person name="Uzunov Z."/>
            <person name="Thierry A."/>
            <person name="Weiss S."/>
            <person name="Bleykasten C."/>
            <person name="De Montigny J."/>
            <person name="Jacques N."/>
            <person name="Jung P."/>
            <person name="Lemaire M."/>
            <person name="Mallet S."/>
            <person name="Morel G."/>
            <person name="Richard G.F."/>
            <person name="Sarkar A."/>
            <person name="Savel G."/>
            <person name="Schacherer J."/>
            <person name="Seret M.L."/>
            <person name="Talla E."/>
            <person name="Samson G."/>
            <person name="Jubin C."/>
            <person name="Poulain J."/>
            <person name="Vacherie B."/>
            <person name="Barbe V."/>
            <person name="Pelletier E."/>
            <person name="Sherman D.J."/>
            <person name="Westhof E."/>
            <person name="Weissenbach J."/>
            <person name="Baret P.V."/>
            <person name="Wincker P."/>
            <person name="Gaillardin C."/>
            <person name="Dujon B."/>
            <person name="Souciet J.L."/>
        </authorList>
    </citation>
    <scope>NUCLEOTIDE SEQUENCE [LARGE SCALE GENOMIC DNA]</scope>
    <source>
        <strain evidence="4">CBS 270.75 / DBVPG 7215 / KCTC 17166 / NRRL Y-17582</strain>
    </source>
</reference>
<keyword evidence="4" id="KW-1185">Reference proteome</keyword>